<evidence type="ECO:0000313" key="3">
    <source>
        <dbReference type="Proteomes" id="UP000639403"/>
    </source>
</evidence>
<accession>A0A8H7TYA1</accession>
<feature type="compositionally biased region" description="Basic and acidic residues" evidence="1">
    <location>
        <begin position="1"/>
        <end position="25"/>
    </location>
</feature>
<dbReference type="AlphaFoldDB" id="A0A8H7TYA1"/>
<gene>
    <name evidence="2" type="ORF">IEO21_08891</name>
</gene>
<organism evidence="2 3">
    <name type="scientific">Rhodonia placenta</name>
    <dbReference type="NCBI Taxonomy" id="104341"/>
    <lineage>
        <taxon>Eukaryota</taxon>
        <taxon>Fungi</taxon>
        <taxon>Dikarya</taxon>
        <taxon>Basidiomycota</taxon>
        <taxon>Agaricomycotina</taxon>
        <taxon>Agaricomycetes</taxon>
        <taxon>Polyporales</taxon>
        <taxon>Adustoporiaceae</taxon>
        <taxon>Rhodonia</taxon>
    </lineage>
</organism>
<evidence type="ECO:0000313" key="2">
    <source>
        <dbReference type="EMBL" id="KAF9805917.1"/>
    </source>
</evidence>
<comment type="caution">
    <text evidence="2">The sequence shown here is derived from an EMBL/GenBank/DDBJ whole genome shotgun (WGS) entry which is preliminary data.</text>
</comment>
<evidence type="ECO:0000256" key="1">
    <source>
        <dbReference type="SAM" id="MobiDB-lite"/>
    </source>
</evidence>
<proteinExistence type="predicted"/>
<name>A0A8H7TYA1_9APHY</name>
<protein>
    <submittedName>
        <fullName evidence="2">Uncharacterized protein</fullName>
    </submittedName>
</protein>
<dbReference type="Proteomes" id="UP000639403">
    <property type="component" value="Unassembled WGS sequence"/>
</dbReference>
<feature type="region of interest" description="Disordered" evidence="1">
    <location>
        <begin position="1"/>
        <end position="84"/>
    </location>
</feature>
<reference evidence="2" key="1">
    <citation type="submission" date="2020-11" db="EMBL/GenBank/DDBJ databases">
        <authorList>
            <person name="Koelle M."/>
            <person name="Horta M.A.C."/>
            <person name="Nowrousian M."/>
            <person name="Ohm R.A."/>
            <person name="Benz P."/>
            <person name="Pilgard A."/>
        </authorList>
    </citation>
    <scope>NUCLEOTIDE SEQUENCE</scope>
    <source>
        <strain evidence="2">FPRL280</strain>
    </source>
</reference>
<sequence>MRGPHRDQRSWAYHKIGESRERSTRVETNVSRADIDGEGSSQDVGTRRSRSVPGVPEDVNSTTRANFESTIDIEGEQGRRLGPDEKASRCLRQELRGKADRGAQREADEVLDIKTNAEQMEDLMDKQRELRVIEKRLVGAKLALLSREQAMRAAQTMGDGQTNFRIRAEIIDRVDEIKGNTSQARYFVGLPGSNLLVSSPNGSPGRGGVKRRRQI</sequence>
<reference evidence="2" key="2">
    <citation type="journal article" name="Front. Microbiol.">
        <title>Degradative Capacity of Two Strains of Rhodonia placenta: From Phenotype to Genotype.</title>
        <authorList>
            <person name="Kolle M."/>
            <person name="Horta M.A.C."/>
            <person name="Nowrousian M."/>
            <person name="Ohm R.A."/>
            <person name="Benz J.P."/>
            <person name="Pilgard A."/>
        </authorList>
    </citation>
    <scope>NUCLEOTIDE SEQUENCE</scope>
    <source>
        <strain evidence="2">FPRL280</strain>
    </source>
</reference>
<dbReference type="EMBL" id="JADOXO010000358">
    <property type="protein sequence ID" value="KAF9805917.1"/>
    <property type="molecule type" value="Genomic_DNA"/>
</dbReference>
<feature type="compositionally biased region" description="Polar residues" evidence="1">
    <location>
        <begin position="59"/>
        <end position="69"/>
    </location>
</feature>